<keyword evidence="1" id="KW-0378">Hydrolase</keyword>
<dbReference type="InterPro" id="IPR023198">
    <property type="entry name" value="PGP-like_dom2"/>
</dbReference>
<dbReference type="PANTHER" id="PTHR43434">
    <property type="entry name" value="PHOSPHOGLYCOLATE PHOSPHATASE"/>
    <property type="match status" value="1"/>
</dbReference>
<dbReference type="SFLD" id="SFLDG01129">
    <property type="entry name" value="C1.5:_HAD__Beta-PGM__Phosphata"/>
    <property type="match status" value="1"/>
</dbReference>
<dbReference type="HOGENOM" id="CLU_045011_19_3_5"/>
<protein>
    <submittedName>
        <fullName evidence="1">HAD-superfamily hydrolase, subfamily IA, variant 3</fullName>
    </submittedName>
</protein>
<name>Q0AQT7_MARMM</name>
<dbReference type="STRING" id="394221.Mmar10_1057"/>
<dbReference type="PANTHER" id="PTHR43434:SF13">
    <property type="entry name" value="PHOSPHOGLYCOLATE PHOSPHATASE"/>
    <property type="match status" value="1"/>
</dbReference>
<dbReference type="AlphaFoldDB" id="Q0AQT7"/>
<dbReference type="GO" id="GO:0008967">
    <property type="term" value="F:phosphoglycolate phosphatase activity"/>
    <property type="evidence" value="ECO:0007669"/>
    <property type="project" value="TreeGrafter"/>
</dbReference>
<dbReference type="Gene3D" id="1.10.150.240">
    <property type="entry name" value="Putative phosphatase, domain 2"/>
    <property type="match status" value="1"/>
</dbReference>
<dbReference type="Gene3D" id="3.40.50.1000">
    <property type="entry name" value="HAD superfamily/HAD-like"/>
    <property type="match status" value="1"/>
</dbReference>
<sequence length="224" mass="24211">MGTGHVQNRFDLVIFDFDGTLADSLTWFRGELPDLVDKHGLTPICADRAETLRGLTPKAIMDELSIPAWKLPFIAADVRARAAENVDKIHLFDGIRDLIQDLRARQVDLAVVSSNGETAVRAVLGEQLAGHFNQFACGAALFGKASIFRKVIARAGTTPARTLCIGDEVRDIDAAREAGCASGAVDWGFATAEILSAQAPTHLFSRPSEIIDQLGRVESRRSNG</sequence>
<dbReference type="InterPro" id="IPR036412">
    <property type="entry name" value="HAD-like_sf"/>
</dbReference>
<evidence type="ECO:0000313" key="1">
    <source>
        <dbReference type="EMBL" id="ABI65350.1"/>
    </source>
</evidence>
<dbReference type="InterPro" id="IPR041492">
    <property type="entry name" value="HAD_2"/>
</dbReference>
<organism evidence="1 2">
    <name type="scientific">Maricaulis maris (strain MCS10)</name>
    <name type="common">Caulobacter maris</name>
    <dbReference type="NCBI Taxonomy" id="394221"/>
    <lineage>
        <taxon>Bacteria</taxon>
        <taxon>Pseudomonadati</taxon>
        <taxon>Pseudomonadota</taxon>
        <taxon>Alphaproteobacteria</taxon>
        <taxon>Maricaulales</taxon>
        <taxon>Maricaulaceae</taxon>
        <taxon>Maricaulis</taxon>
    </lineage>
</organism>
<accession>Q0AQT7</accession>
<dbReference type="InterPro" id="IPR050155">
    <property type="entry name" value="HAD-like_hydrolase_sf"/>
</dbReference>
<dbReference type="eggNOG" id="COG0546">
    <property type="taxonomic scope" value="Bacteria"/>
</dbReference>
<dbReference type="InterPro" id="IPR023214">
    <property type="entry name" value="HAD_sf"/>
</dbReference>
<dbReference type="Pfam" id="PF13419">
    <property type="entry name" value="HAD_2"/>
    <property type="match status" value="1"/>
</dbReference>
<dbReference type="KEGG" id="mmr:Mmar10_1057"/>
<evidence type="ECO:0000313" key="2">
    <source>
        <dbReference type="Proteomes" id="UP000001964"/>
    </source>
</evidence>
<dbReference type="EMBL" id="CP000449">
    <property type="protein sequence ID" value="ABI65350.1"/>
    <property type="molecule type" value="Genomic_DNA"/>
</dbReference>
<dbReference type="SUPFAM" id="SSF56784">
    <property type="entry name" value="HAD-like"/>
    <property type="match status" value="1"/>
</dbReference>
<proteinExistence type="predicted"/>
<reference evidence="1 2" key="1">
    <citation type="submission" date="2006-08" db="EMBL/GenBank/DDBJ databases">
        <title>Complete sequence of Maricaulis maris MCS10.</title>
        <authorList>
            <consortium name="US DOE Joint Genome Institute"/>
            <person name="Copeland A."/>
            <person name="Lucas S."/>
            <person name="Lapidus A."/>
            <person name="Barry K."/>
            <person name="Detter J.C."/>
            <person name="Glavina del Rio T."/>
            <person name="Hammon N."/>
            <person name="Israni S."/>
            <person name="Dalin E."/>
            <person name="Tice H."/>
            <person name="Pitluck S."/>
            <person name="Saunders E."/>
            <person name="Brettin T."/>
            <person name="Bruce D."/>
            <person name="Han C."/>
            <person name="Tapia R."/>
            <person name="Gilna P."/>
            <person name="Schmutz J."/>
            <person name="Larimer F."/>
            <person name="Land M."/>
            <person name="Hauser L."/>
            <person name="Kyrpides N."/>
            <person name="Mikhailova N."/>
            <person name="Viollier P."/>
            <person name="Stephens C."/>
            <person name="Richardson P."/>
        </authorList>
    </citation>
    <scope>NUCLEOTIDE SEQUENCE [LARGE SCALE GENOMIC DNA]</scope>
    <source>
        <strain evidence="1 2">MCS10</strain>
    </source>
</reference>
<gene>
    <name evidence="1" type="ordered locus">Mmar10_1057</name>
</gene>
<dbReference type="SFLD" id="SFLDS00003">
    <property type="entry name" value="Haloacid_Dehalogenase"/>
    <property type="match status" value="1"/>
</dbReference>
<dbReference type="Proteomes" id="UP000001964">
    <property type="component" value="Chromosome"/>
</dbReference>
<dbReference type="GO" id="GO:0006281">
    <property type="term" value="P:DNA repair"/>
    <property type="evidence" value="ECO:0007669"/>
    <property type="project" value="TreeGrafter"/>
</dbReference>
<dbReference type="GO" id="GO:0005829">
    <property type="term" value="C:cytosol"/>
    <property type="evidence" value="ECO:0007669"/>
    <property type="project" value="TreeGrafter"/>
</dbReference>
<keyword evidence="2" id="KW-1185">Reference proteome</keyword>